<evidence type="ECO:0000313" key="2">
    <source>
        <dbReference type="EMBL" id="KEO98925.1"/>
    </source>
</evidence>
<keyword evidence="3" id="KW-1185">Reference proteome</keyword>
<name>A0A074N1Z6_9SPHN</name>
<dbReference type="EMBL" id="JMIX01000003">
    <property type="protein sequence ID" value="KEO98925.1"/>
    <property type="molecule type" value="Genomic_DNA"/>
</dbReference>
<keyword evidence="1" id="KW-0472">Membrane</keyword>
<dbReference type="AlphaFoldDB" id="A0A074N1Z6"/>
<feature type="transmembrane region" description="Helical" evidence="1">
    <location>
        <begin position="93"/>
        <end position="113"/>
    </location>
</feature>
<dbReference type="Proteomes" id="UP000027866">
    <property type="component" value="Unassembled WGS sequence"/>
</dbReference>
<feature type="transmembrane region" description="Helical" evidence="1">
    <location>
        <begin position="60"/>
        <end position="81"/>
    </location>
</feature>
<proteinExistence type="predicted"/>
<evidence type="ECO:0000313" key="3">
    <source>
        <dbReference type="Proteomes" id="UP000027866"/>
    </source>
</evidence>
<feature type="transmembrane region" description="Helical" evidence="1">
    <location>
        <begin position="20"/>
        <end position="40"/>
    </location>
</feature>
<protein>
    <submittedName>
        <fullName evidence="2">Uncharacterized protein</fullName>
    </submittedName>
</protein>
<accession>A0A074N1Z6</accession>
<feature type="transmembrane region" description="Helical" evidence="1">
    <location>
        <begin position="125"/>
        <end position="145"/>
    </location>
</feature>
<sequence>MTKPIGPGEVRTRQRQRRQIVYVAIAALLGGGIGFVTGFFDKGDGSLFTGEWEALSLDPAIAVILALALVAGFTVLPLYGFTQVDEMKREYNLIAFTGGCIAVITGFPVWAVLYAGGFVPAPHAFGVFAIAFVAMMVSYPIACFVR</sequence>
<evidence type="ECO:0000256" key="1">
    <source>
        <dbReference type="SAM" id="Phobius"/>
    </source>
</evidence>
<dbReference type="RefSeq" id="WP_034901399.1">
    <property type="nucleotide sequence ID" value="NZ_CP017057.1"/>
</dbReference>
<reference evidence="2 3" key="1">
    <citation type="submission" date="2014-04" db="EMBL/GenBank/DDBJ databases">
        <title>A comprehensive comparison of genomes of Erythrobacter spp. Strains.</title>
        <authorList>
            <person name="Zheng Q."/>
        </authorList>
    </citation>
    <scope>NUCLEOTIDE SEQUENCE [LARGE SCALE GENOMIC DNA]</scope>
    <source>
        <strain evidence="2 3">DSM 8509</strain>
    </source>
</reference>
<dbReference type="KEGG" id="elq:Ga0102493_112580"/>
<comment type="caution">
    <text evidence="2">The sequence shown here is derived from an EMBL/GenBank/DDBJ whole genome shotgun (WGS) entry which is preliminary data.</text>
</comment>
<dbReference type="OrthoDB" id="7391789at2"/>
<keyword evidence="1" id="KW-1133">Transmembrane helix</keyword>
<dbReference type="PATRIC" id="fig|39960.10.peg.1678"/>
<gene>
    <name evidence="2" type="ORF">EH32_07410</name>
</gene>
<keyword evidence="1" id="KW-0812">Transmembrane</keyword>
<organism evidence="2 3">
    <name type="scientific">Erythrobacter litoralis</name>
    <dbReference type="NCBI Taxonomy" id="39960"/>
    <lineage>
        <taxon>Bacteria</taxon>
        <taxon>Pseudomonadati</taxon>
        <taxon>Pseudomonadota</taxon>
        <taxon>Alphaproteobacteria</taxon>
        <taxon>Sphingomonadales</taxon>
        <taxon>Erythrobacteraceae</taxon>
        <taxon>Erythrobacter/Porphyrobacter group</taxon>
        <taxon>Erythrobacter</taxon>
    </lineage>
</organism>